<reference evidence="6 7" key="1">
    <citation type="journal article" date="2016" name="Proc. Natl. Acad. Sci. U.S.A.">
        <title>Comparative genomics of biotechnologically important yeasts.</title>
        <authorList>
            <person name="Riley R."/>
            <person name="Haridas S."/>
            <person name="Wolfe K.H."/>
            <person name="Lopes M.R."/>
            <person name="Hittinger C.T."/>
            <person name="Goeker M."/>
            <person name="Salamov A.A."/>
            <person name="Wisecaver J.H."/>
            <person name="Long T.M."/>
            <person name="Calvey C.H."/>
            <person name="Aerts A.L."/>
            <person name="Barry K.W."/>
            <person name="Choi C."/>
            <person name="Clum A."/>
            <person name="Coughlan A.Y."/>
            <person name="Deshpande S."/>
            <person name="Douglass A.P."/>
            <person name="Hanson S.J."/>
            <person name="Klenk H.-P."/>
            <person name="LaButti K.M."/>
            <person name="Lapidus A."/>
            <person name="Lindquist E.A."/>
            <person name="Lipzen A.M."/>
            <person name="Meier-Kolthoff J.P."/>
            <person name="Ohm R.A."/>
            <person name="Otillar R.P."/>
            <person name="Pangilinan J.L."/>
            <person name="Peng Y."/>
            <person name="Rokas A."/>
            <person name="Rosa C.A."/>
            <person name="Scheuner C."/>
            <person name="Sibirny A.A."/>
            <person name="Slot J.C."/>
            <person name="Stielow J.B."/>
            <person name="Sun H."/>
            <person name="Kurtzman C.P."/>
            <person name="Blackwell M."/>
            <person name="Grigoriev I.V."/>
            <person name="Jeffries T.W."/>
        </authorList>
    </citation>
    <scope>NUCLEOTIDE SEQUENCE [LARGE SCALE GENOMIC DNA]</scope>
    <source>
        <strain evidence="7">ATCC 18201 / CBS 1600 / BCRC 20928 / JCM 3617 / NBRC 0987 / NRRL Y-1542</strain>
    </source>
</reference>
<dbReference type="RefSeq" id="XP_020071230.1">
    <property type="nucleotide sequence ID" value="XM_020214682.1"/>
</dbReference>
<accession>A0A1E4S3W7</accession>
<evidence type="ECO:0000313" key="6">
    <source>
        <dbReference type="EMBL" id="ODV74191.1"/>
    </source>
</evidence>
<dbReference type="SUPFAM" id="SSF51430">
    <property type="entry name" value="NAD(P)-linked oxidoreductase"/>
    <property type="match status" value="1"/>
</dbReference>
<proteinExistence type="predicted"/>
<dbReference type="CDD" id="cd19071">
    <property type="entry name" value="AKR_AKR1-5-like"/>
    <property type="match status" value="1"/>
</dbReference>
<dbReference type="EMBL" id="KV453928">
    <property type="protein sequence ID" value="ODV74191.1"/>
    <property type="molecule type" value="Genomic_DNA"/>
</dbReference>
<dbReference type="FunFam" id="3.20.20.100:FF:000002">
    <property type="entry name" value="2,5-diketo-D-gluconic acid reductase A"/>
    <property type="match status" value="1"/>
</dbReference>
<dbReference type="InterPro" id="IPR018170">
    <property type="entry name" value="Aldo/ket_reductase_CS"/>
</dbReference>
<dbReference type="PROSITE" id="PS00062">
    <property type="entry name" value="ALDOKETO_REDUCTASE_2"/>
    <property type="match status" value="1"/>
</dbReference>
<dbReference type="AlphaFoldDB" id="A0A1E4S3W7"/>
<evidence type="ECO:0000313" key="7">
    <source>
        <dbReference type="Proteomes" id="UP000094389"/>
    </source>
</evidence>
<dbReference type="STRING" id="983966.A0A1E4S3W7"/>
<dbReference type="InterPro" id="IPR020471">
    <property type="entry name" value="AKR"/>
</dbReference>
<organism evidence="6 7">
    <name type="scientific">Cyberlindnera jadinii (strain ATCC 18201 / CBS 1600 / BCRC 20928 / JCM 3617 / NBRC 0987 / NRRL Y-1542)</name>
    <name type="common">Torula yeast</name>
    <name type="synonym">Candida utilis</name>
    <dbReference type="NCBI Taxonomy" id="983966"/>
    <lineage>
        <taxon>Eukaryota</taxon>
        <taxon>Fungi</taxon>
        <taxon>Dikarya</taxon>
        <taxon>Ascomycota</taxon>
        <taxon>Saccharomycotina</taxon>
        <taxon>Saccharomycetes</taxon>
        <taxon>Phaffomycetales</taxon>
        <taxon>Phaffomycetaceae</taxon>
        <taxon>Cyberlindnera</taxon>
    </lineage>
</organism>
<feature type="site" description="Lowers pKa of active site Tyr" evidence="4">
    <location>
        <position position="83"/>
    </location>
</feature>
<dbReference type="Pfam" id="PF00248">
    <property type="entry name" value="Aldo_ket_red"/>
    <property type="match status" value="1"/>
</dbReference>
<dbReference type="PROSITE" id="PS00063">
    <property type="entry name" value="ALDOKETO_REDUCTASE_3"/>
    <property type="match status" value="1"/>
</dbReference>
<feature type="active site" description="Proton donor" evidence="2">
    <location>
        <position position="53"/>
    </location>
</feature>
<evidence type="ECO:0000259" key="5">
    <source>
        <dbReference type="Pfam" id="PF00248"/>
    </source>
</evidence>
<dbReference type="PANTHER" id="PTHR43827">
    <property type="entry name" value="2,5-DIKETO-D-GLUCONIC ACID REDUCTASE"/>
    <property type="match status" value="1"/>
</dbReference>
<sequence>MALTKDTRLPLNNGKTIPVSGFGLYQTPPEQTRKLTYEALQVGYRHIDSARAYNNEAEAAQGIANFLKDYPDVKREDIFFTTKVFSRDPRTYDEFVSDIEDSYNKIKDSIGYIDLFLVHAPLPDKSTRLAVYEALQDAVEKGYTKSIGISNYGVRHVEELFAWDKFKIKPVVNQLELHPWLPRKDLQEAGKKYGFLLEAYSPLTQGKKLDAPELVEIAEKHGISTADVLLAWSYEQGFVPLAKTVHTERIKTNYTVLDRVTLDDEDNKLLEKPESYEVLTWDPTVTP</sequence>
<evidence type="ECO:0000256" key="2">
    <source>
        <dbReference type="PIRSR" id="PIRSR000097-1"/>
    </source>
</evidence>
<dbReference type="InterPro" id="IPR036812">
    <property type="entry name" value="NAD(P)_OxRdtase_dom_sf"/>
</dbReference>
<evidence type="ECO:0000256" key="1">
    <source>
        <dbReference type="ARBA" id="ARBA00023002"/>
    </source>
</evidence>
<evidence type="ECO:0000256" key="3">
    <source>
        <dbReference type="PIRSR" id="PIRSR000097-2"/>
    </source>
</evidence>
<dbReference type="PRINTS" id="PR00069">
    <property type="entry name" value="ALDKETRDTASE"/>
</dbReference>
<dbReference type="PANTHER" id="PTHR43827:SF13">
    <property type="entry name" value="ALDO_KETO REDUCTASE FAMILY PROTEIN"/>
    <property type="match status" value="1"/>
</dbReference>
<dbReference type="GO" id="GO:0016616">
    <property type="term" value="F:oxidoreductase activity, acting on the CH-OH group of donors, NAD or NADP as acceptor"/>
    <property type="evidence" value="ECO:0007669"/>
    <property type="project" value="UniProtKB-ARBA"/>
</dbReference>
<evidence type="ECO:0000256" key="4">
    <source>
        <dbReference type="PIRSR" id="PIRSR000097-3"/>
    </source>
</evidence>
<dbReference type="OrthoDB" id="416253at2759"/>
<dbReference type="OMA" id="MYRNEKP"/>
<dbReference type="PIRSF" id="PIRSF000097">
    <property type="entry name" value="AKR"/>
    <property type="match status" value="1"/>
</dbReference>
<dbReference type="GeneID" id="30989078"/>
<keyword evidence="1" id="KW-0560">Oxidoreductase</keyword>
<dbReference type="Gene3D" id="3.20.20.100">
    <property type="entry name" value="NADP-dependent oxidoreductase domain"/>
    <property type="match status" value="1"/>
</dbReference>
<feature type="domain" description="NADP-dependent oxidoreductase" evidence="5">
    <location>
        <begin position="26"/>
        <end position="271"/>
    </location>
</feature>
<dbReference type="Proteomes" id="UP000094389">
    <property type="component" value="Unassembled WGS sequence"/>
</dbReference>
<gene>
    <name evidence="6" type="ORF">CYBJADRAFT_166906</name>
</gene>
<protein>
    <submittedName>
        <fullName evidence="6">Aldo/keto reductase</fullName>
    </submittedName>
</protein>
<name>A0A1E4S3W7_CYBJN</name>
<feature type="binding site" evidence="3">
    <location>
        <position position="119"/>
    </location>
    <ligand>
        <name>substrate</name>
    </ligand>
</feature>
<dbReference type="InterPro" id="IPR023210">
    <property type="entry name" value="NADP_OxRdtase_dom"/>
</dbReference>
<keyword evidence="7" id="KW-1185">Reference proteome</keyword>